<dbReference type="AlphaFoldDB" id="A0AA86NW32"/>
<dbReference type="EMBL" id="CATOUU010000369">
    <property type="protein sequence ID" value="CAI9926508.1"/>
    <property type="molecule type" value="Genomic_DNA"/>
</dbReference>
<gene>
    <name evidence="1" type="ORF">HINF_LOCUS14153</name>
    <name evidence="2" type="ORF">HINF_LOCUS18093</name>
</gene>
<name>A0AA86NW32_9EUKA</name>
<accession>A0AA86NW32</accession>
<dbReference type="EMBL" id="CAXDID020000046">
    <property type="protein sequence ID" value="CAL6002799.1"/>
    <property type="molecule type" value="Genomic_DNA"/>
</dbReference>
<reference evidence="1" key="1">
    <citation type="submission" date="2023-06" db="EMBL/GenBank/DDBJ databases">
        <authorList>
            <person name="Kurt Z."/>
        </authorList>
    </citation>
    <scope>NUCLEOTIDE SEQUENCE</scope>
</reference>
<dbReference type="Proteomes" id="UP001642409">
    <property type="component" value="Unassembled WGS sequence"/>
</dbReference>
<evidence type="ECO:0000313" key="1">
    <source>
        <dbReference type="EMBL" id="CAI9926508.1"/>
    </source>
</evidence>
<protein>
    <submittedName>
        <fullName evidence="2">Hypothetical_protein</fullName>
    </submittedName>
</protein>
<evidence type="ECO:0000313" key="2">
    <source>
        <dbReference type="EMBL" id="CAL6002799.1"/>
    </source>
</evidence>
<sequence>MLFMKCRELTFDENQSQLIDGVINTIMEFITEIKGYKFLVTNQKIINILLKAVNAQKEYNYQFRLVPDLIRQSLTSTLGTESHKQNRVQMTNRLLISKAYS</sequence>
<reference evidence="2 3" key="2">
    <citation type="submission" date="2024-07" db="EMBL/GenBank/DDBJ databases">
        <authorList>
            <person name="Akdeniz Z."/>
        </authorList>
    </citation>
    <scope>NUCLEOTIDE SEQUENCE [LARGE SCALE GENOMIC DNA]</scope>
</reference>
<organism evidence="1">
    <name type="scientific">Hexamita inflata</name>
    <dbReference type="NCBI Taxonomy" id="28002"/>
    <lineage>
        <taxon>Eukaryota</taxon>
        <taxon>Metamonada</taxon>
        <taxon>Diplomonadida</taxon>
        <taxon>Hexamitidae</taxon>
        <taxon>Hexamitinae</taxon>
        <taxon>Hexamita</taxon>
    </lineage>
</organism>
<evidence type="ECO:0000313" key="3">
    <source>
        <dbReference type="Proteomes" id="UP001642409"/>
    </source>
</evidence>
<proteinExistence type="predicted"/>
<comment type="caution">
    <text evidence="1">The sequence shown here is derived from an EMBL/GenBank/DDBJ whole genome shotgun (WGS) entry which is preliminary data.</text>
</comment>
<keyword evidence="3" id="KW-1185">Reference proteome</keyword>